<evidence type="ECO:0000259" key="3">
    <source>
        <dbReference type="Pfam" id="PF06283"/>
    </source>
</evidence>
<dbReference type="Gene3D" id="2.120.10.30">
    <property type="entry name" value="TolB, C-terminal domain"/>
    <property type="match status" value="1"/>
</dbReference>
<dbReference type="InterPro" id="IPR011042">
    <property type="entry name" value="6-blade_b-propeller_TolB-like"/>
</dbReference>
<proteinExistence type="predicted"/>
<evidence type="ECO:0000313" key="5">
    <source>
        <dbReference type="EMBL" id="MBK1832989.1"/>
    </source>
</evidence>
<feature type="chain" id="PRO_5037403857" evidence="2">
    <location>
        <begin position="18"/>
        <end position="1384"/>
    </location>
</feature>
<evidence type="ECO:0000256" key="2">
    <source>
        <dbReference type="SAM" id="SignalP"/>
    </source>
</evidence>
<dbReference type="InterPro" id="IPR029010">
    <property type="entry name" value="ThuA-like"/>
</dbReference>
<dbReference type="InterPro" id="IPR036909">
    <property type="entry name" value="Cyt_c-like_dom_sf"/>
</dbReference>
<name>A0A934RQ08_9BACT</name>
<dbReference type="GO" id="GO:0020037">
    <property type="term" value="F:heme binding"/>
    <property type="evidence" value="ECO:0007669"/>
    <property type="project" value="InterPro"/>
</dbReference>
<dbReference type="Pfam" id="PF06283">
    <property type="entry name" value="ThuA"/>
    <property type="match status" value="1"/>
</dbReference>
<dbReference type="Pfam" id="PF07995">
    <property type="entry name" value="GSDH"/>
    <property type="match status" value="2"/>
</dbReference>
<dbReference type="EMBL" id="JAENIO010000004">
    <property type="protein sequence ID" value="MBK1832989.1"/>
    <property type="molecule type" value="Genomic_DNA"/>
</dbReference>
<dbReference type="InterPro" id="IPR012938">
    <property type="entry name" value="Glc/Sorbosone_DH"/>
</dbReference>
<dbReference type="SUPFAM" id="SSF52317">
    <property type="entry name" value="Class I glutamine amidotransferase-like"/>
    <property type="match status" value="1"/>
</dbReference>
<evidence type="ECO:0000259" key="4">
    <source>
        <dbReference type="Pfam" id="PF07995"/>
    </source>
</evidence>
<gene>
    <name evidence="5" type="ORF">JIN78_02855</name>
</gene>
<evidence type="ECO:0000256" key="1">
    <source>
        <dbReference type="SAM" id="MobiDB-lite"/>
    </source>
</evidence>
<keyword evidence="2" id="KW-0732">Signal</keyword>
<feature type="domain" description="Glucose/Sorbosone dehydrogenase" evidence="4">
    <location>
        <begin position="547"/>
        <end position="680"/>
    </location>
</feature>
<keyword evidence="6" id="KW-1185">Reference proteome</keyword>
<comment type="caution">
    <text evidence="5">The sequence shown here is derived from an EMBL/GenBank/DDBJ whole genome shotgun (WGS) entry which is preliminary data.</text>
</comment>
<dbReference type="SUPFAM" id="SSF46626">
    <property type="entry name" value="Cytochrome c"/>
    <property type="match status" value="1"/>
</dbReference>
<protein>
    <submittedName>
        <fullName evidence="5">ThuA domain-containing protein</fullName>
    </submittedName>
</protein>
<dbReference type="PANTHER" id="PTHR19328:SF75">
    <property type="entry name" value="ALDOSE SUGAR DEHYDROGENASE YLII"/>
    <property type="match status" value="1"/>
</dbReference>
<dbReference type="RefSeq" id="WP_200390422.1">
    <property type="nucleotide sequence ID" value="NZ_JAENIO010000004.1"/>
</dbReference>
<feature type="region of interest" description="Disordered" evidence="1">
    <location>
        <begin position="522"/>
        <end position="543"/>
    </location>
</feature>
<feature type="domain" description="Glucose/Sorbosone dehydrogenase" evidence="4">
    <location>
        <begin position="337"/>
        <end position="500"/>
    </location>
</feature>
<feature type="domain" description="ThuA-like" evidence="3">
    <location>
        <begin position="23"/>
        <end position="268"/>
    </location>
</feature>
<dbReference type="Gene3D" id="3.40.50.880">
    <property type="match status" value="1"/>
</dbReference>
<feature type="signal peptide" evidence="2">
    <location>
        <begin position="1"/>
        <end position="17"/>
    </location>
</feature>
<dbReference type="InterPro" id="IPR011041">
    <property type="entry name" value="Quinoprot_gluc/sorb_DH_b-prop"/>
</dbReference>
<evidence type="ECO:0000313" key="6">
    <source>
        <dbReference type="Proteomes" id="UP000604083"/>
    </source>
</evidence>
<dbReference type="Proteomes" id="UP000604083">
    <property type="component" value="Unassembled WGS sequence"/>
</dbReference>
<dbReference type="InterPro" id="IPR029062">
    <property type="entry name" value="Class_I_gatase-like"/>
</dbReference>
<reference evidence="5" key="1">
    <citation type="submission" date="2021-01" db="EMBL/GenBank/DDBJ databases">
        <title>Modified the classification status of verrucomicrobia.</title>
        <authorList>
            <person name="Feng X."/>
        </authorList>
    </citation>
    <scope>NUCLEOTIDE SEQUENCE</scope>
    <source>
        <strain evidence="5">KCTC 12986</strain>
    </source>
</reference>
<dbReference type="GO" id="GO:0009055">
    <property type="term" value="F:electron transfer activity"/>
    <property type="evidence" value="ECO:0007669"/>
    <property type="project" value="InterPro"/>
</dbReference>
<accession>A0A934RQ08</accession>
<dbReference type="SUPFAM" id="SSF50952">
    <property type="entry name" value="Soluble quinoprotein glucose dehydrogenase"/>
    <property type="match status" value="1"/>
</dbReference>
<organism evidence="5 6">
    <name type="scientific">Roseibacillus ishigakijimensis</name>
    <dbReference type="NCBI Taxonomy" id="454146"/>
    <lineage>
        <taxon>Bacteria</taxon>
        <taxon>Pseudomonadati</taxon>
        <taxon>Verrucomicrobiota</taxon>
        <taxon>Verrucomicrobiia</taxon>
        <taxon>Verrucomicrobiales</taxon>
        <taxon>Verrucomicrobiaceae</taxon>
        <taxon>Roseibacillus</taxon>
    </lineage>
</organism>
<dbReference type="PANTHER" id="PTHR19328">
    <property type="entry name" value="HEDGEHOG-INTERACTING PROTEIN"/>
    <property type="match status" value="1"/>
</dbReference>
<sequence>MKLIFLLLTLLSLSLSANEKIKLLIVEGVTNHDWEHRLEIVRAILAREGSFEVSFSISPSTAGDPAWEDWRPEFANYDVVMSGYNNLGGKPQWPEEVKTDFENYLASGGGFFAYHEANNSFAEWDEYNKMIGLGWRGVNFGSAVIIEPDESLRILGPGDGQNTGHGARVNALVKKLGNHPIHAGLPQSWITADTEIYRYARGPVENVTVISYAKDPDTGLQFPMEWVTRYGEGRCYASSLGHVWANQAEPTGTRCAAFQTLMVRALKWLAKRDPGQEVPADFPGTTGPSLRAYEVGVSGLDEVEAVAPFNNGLLPEESRASANVQLREAFPLLSWDSPVDLKPWPQADDQVVVAELDGRLYRLQDDDETTERELLLDIRDRAWYYNWNTNDSSSKHGGLQTFVFHPRFGHGEGKDFIYLFYLFNENDHETAQPPYYDRLARFTWNTAENSFDAESELILINQYDTYKGHDGGGMAFGDDGFLYLAFGDEGSQNAAANAHTQTLNDRARSGIWRLDVDQQGGEISHPIRRQPRRAEPSHNSYTQGYYIPSDNPWIDESGATLEEFYAIGLRQPHRMSFDPESGLFWIGDVGSGRREEIDVVDAPGLNFQWNYREGLTEGYRPRPQPYLGTEREPVHDYGRGVGNCVIGGQVYRGNLLPGLRGKYLFGDNGTQKIYALDYDPITRTTLTVEEIGQGRGGSLFDGLSSFGHNAQGELFALQLGGGAIGGGSISRLLPQPEVVDRSIFPSTLSATGLFTDLATLTPTAGLIPYTVNMPLWTAGAGKQRWLMIPNDGHPDTAGEQITYSEEESWHLPVGSVLVKQFNHPDTDEKLETRVLIHGTDGAWGGVTYRWRADQSEADLLEEGSYETLTFGSESFPYYFPARNQCNLCHTESAGYVLGLKTRQLNRLFHYEKTGRVANQIETLSKLGLLSSNHSEISLRNSVTSAQRENTLSDAHYARSYLDANCSHCHHPGGTRALFDARLTTPLTAQGLMRGELLDALGLDPAVVISPGFLQQSVLFHRLNSLSDGLAMPPLAKGLVDEEAVARVANWILGLDADAYTHSAPNEGSLGNPIDQSDRVDTWHSNMVINESDTFTNDTLHDLEITLEGFLFHAAQVTDPLTPFIVRVNGDNDFTVLAVGTSRNGYSPGENNVSFAVGGASLILAPGETIAPGFLDARADGSGGSQPGAIAYSSGTDLDEIHYSGGPGNHQSGTVTVGQSPQFGDSIYTSFGRDYYFAITFSTDAESVDPDSDGDGLPDAWELAFTTDLQDLGTGRDRDQDGLADESERAFGTDPLDANSRVVVSECRPGEGETVWATFQSVPGRSYRVWVSVDLTDWQDQGVLKAADWPVTETAFEMPLETLPAEAPARLFLRLSPEATDGTQN</sequence>